<comment type="caution">
    <text evidence="10">The sequence shown here is derived from an EMBL/GenBank/DDBJ whole genome shotgun (WGS) entry which is preliminary data.</text>
</comment>
<keyword evidence="6" id="KW-0564">Palmitate</keyword>
<name>A0AAE3IPQ3_9BACI</name>
<evidence type="ECO:0000256" key="6">
    <source>
        <dbReference type="ARBA" id="ARBA00023139"/>
    </source>
</evidence>
<evidence type="ECO:0000256" key="5">
    <source>
        <dbReference type="ARBA" id="ARBA00023136"/>
    </source>
</evidence>
<dbReference type="NCBIfam" id="TIGR02887">
    <property type="entry name" value="spore_ger_x_C"/>
    <property type="match status" value="1"/>
</dbReference>
<reference evidence="10" key="1">
    <citation type="submission" date="2022-10" db="EMBL/GenBank/DDBJ databases">
        <title>Description of Fervidibacillus gen. nov. in the family Fervidibacillaceae fam. nov. with two species, Fervidibacillus albus sp. nov., and Fervidibacillus halotolerans sp. nov., isolated from tidal flat sediments.</title>
        <authorList>
            <person name="Kwon K.K."/>
            <person name="Yang S.-H."/>
        </authorList>
    </citation>
    <scope>NUCLEOTIDE SEQUENCE</scope>
    <source>
        <strain evidence="10">JCM 19140</strain>
    </source>
</reference>
<evidence type="ECO:0000259" key="9">
    <source>
        <dbReference type="Pfam" id="PF25198"/>
    </source>
</evidence>
<keyword evidence="11" id="KW-1185">Reference proteome</keyword>
<gene>
    <name evidence="10" type="ORF">OEV98_01865</name>
</gene>
<dbReference type="InterPro" id="IPR057336">
    <property type="entry name" value="GerAC_N"/>
</dbReference>
<dbReference type="EMBL" id="JAOUSF010000001">
    <property type="protein sequence ID" value="MCU9612308.1"/>
    <property type="molecule type" value="Genomic_DNA"/>
</dbReference>
<keyword evidence="3" id="KW-0309">Germination</keyword>
<dbReference type="Pfam" id="PF25198">
    <property type="entry name" value="Spore_GerAC_N"/>
    <property type="match status" value="1"/>
</dbReference>
<keyword evidence="5" id="KW-0472">Membrane</keyword>
<dbReference type="InterPro" id="IPR038501">
    <property type="entry name" value="Spore_GerAC_C_sf"/>
</dbReference>
<keyword evidence="7" id="KW-0449">Lipoprotein</keyword>
<dbReference type="PANTHER" id="PTHR35789:SF1">
    <property type="entry name" value="SPORE GERMINATION PROTEIN B3"/>
    <property type="match status" value="1"/>
</dbReference>
<dbReference type="PANTHER" id="PTHR35789">
    <property type="entry name" value="SPORE GERMINATION PROTEIN B3"/>
    <property type="match status" value="1"/>
</dbReference>
<evidence type="ECO:0000313" key="10">
    <source>
        <dbReference type="EMBL" id="MCU9612308.1"/>
    </source>
</evidence>
<dbReference type="GO" id="GO:0016020">
    <property type="term" value="C:membrane"/>
    <property type="evidence" value="ECO:0007669"/>
    <property type="project" value="UniProtKB-SubCell"/>
</dbReference>
<dbReference type="Proteomes" id="UP001209318">
    <property type="component" value="Unassembled WGS sequence"/>
</dbReference>
<evidence type="ECO:0000259" key="8">
    <source>
        <dbReference type="Pfam" id="PF05504"/>
    </source>
</evidence>
<evidence type="ECO:0000256" key="3">
    <source>
        <dbReference type="ARBA" id="ARBA00022544"/>
    </source>
</evidence>
<dbReference type="Gene3D" id="3.30.300.210">
    <property type="entry name" value="Nutrient germinant receptor protein C, domain 3"/>
    <property type="match status" value="1"/>
</dbReference>
<feature type="domain" description="Spore germination GerAC-like C-terminal" evidence="8">
    <location>
        <begin position="224"/>
        <end position="386"/>
    </location>
</feature>
<organism evidence="10 11">
    <name type="scientific">Perspicuibacillus lycopersici</name>
    <dbReference type="NCBI Taxonomy" id="1325689"/>
    <lineage>
        <taxon>Bacteria</taxon>
        <taxon>Bacillati</taxon>
        <taxon>Bacillota</taxon>
        <taxon>Bacilli</taxon>
        <taxon>Bacillales</taxon>
        <taxon>Bacillaceae</taxon>
        <taxon>Perspicuibacillus</taxon>
    </lineage>
</organism>
<dbReference type="Gene3D" id="6.20.190.10">
    <property type="entry name" value="Nutrient germinant receptor protein C, domain 1"/>
    <property type="match status" value="1"/>
</dbReference>
<dbReference type="Pfam" id="PF05504">
    <property type="entry name" value="Spore_GerAC"/>
    <property type="match status" value="1"/>
</dbReference>
<feature type="domain" description="Spore germination protein N-terminal" evidence="9">
    <location>
        <begin position="19"/>
        <end position="196"/>
    </location>
</feature>
<proteinExistence type="inferred from homology"/>
<evidence type="ECO:0000256" key="7">
    <source>
        <dbReference type="ARBA" id="ARBA00023288"/>
    </source>
</evidence>
<dbReference type="PROSITE" id="PS51257">
    <property type="entry name" value="PROKAR_LIPOPROTEIN"/>
    <property type="match status" value="1"/>
</dbReference>
<evidence type="ECO:0000256" key="1">
    <source>
        <dbReference type="ARBA" id="ARBA00004635"/>
    </source>
</evidence>
<dbReference type="AlphaFoldDB" id="A0AAE3IPQ3"/>
<evidence type="ECO:0000256" key="4">
    <source>
        <dbReference type="ARBA" id="ARBA00022729"/>
    </source>
</evidence>
<evidence type="ECO:0000256" key="2">
    <source>
        <dbReference type="ARBA" id="ARBA00007886"/>
    </source>
</evidence>
<keyword evidence="4" id="KW-0732">Signal</keyword>
<accession>A0AAE3IPQ3</accession>
<comment type="similarity">
    <text evidence="2">Belongs to the GerABKC lipoprotein family.</text>
</comment>
<protein>
    <submittedName>
        <fullName evidence="10">Ger(X)C family spore germination protein</fullName>
    </submittedName>
</protein>
<comment type="subcellular location">
    <subcellularLocation>
        <location evidence="1">Membrane</location>
        <topology evidence="1">Lipid-anchor</topology>
    </subcellularLocation>
</comment>
<dbReference type="GO" id="GO:0009847">
    <property type="term" value="P:spore germination"/>
    <property type="evidence" value="ECO:0007669"/>
    <property type="project" value="InterPro"/>
</dbReference>
<dbReference type="RefSeq" id="WP_263071439.1">
    <property type="nucleotide sequence ID" value="NZ_JAOUSF010000001.1"/>
</dbReference>
<dbReference type="InterPro" id="IPR008844">
    <property type="entry name" value="Spore_GerAC-like"/>
</dbReference>
<dbReference type="InterPro" id="IPR046953">
    <property type="entry name" value="Spore_GerAC-like_C"/>
</dbReference>
<sequence>MKRAWISIVLLTLLTGCWDQSELTDLAFVSAVGIDFGENEKYRLTFQIINPKNVAGTQQQGGIQGPPVTLYEGGGDNILEGALETTQRVSRQLFFDHATLVVIGEDVARKGIFDILELFDRSPDFRTTARVVIAKDAKAEELLSILTPIDQVPAQKIVKMIDFTPEIWGENIKVNVSDIIRSLYFPGREPLISGVSIIGDKEKGKSDSNIQSSKPSAVISASSLGIFKKDRLIGWTNGETTKGINWVNNNIKGTTVNVDWGDVKEAIGITLIRTKSRLSAEIKNGIPSLKVHIDTEGNVSEVHVPIPLNSPGPLKKIDQLLNAEISKEVHQAIEYAQKKKTDILGFGEQVRYKDPKYWETIKNKWDDEIFPNVDVEVTVEAFVRRTDLKMNPYFYDLKKEKEAE</sequence>
<evidence type="ECO:0000313" key="11">
    <source>
        <dbReference type="Proteomes" id="UP001209318"/>
    </source>
</evidence>